<evidence type="ECO:0000256" key="1">
    <source>
        <dbReference type="ARBA" id="ARBA00004141"/>
    </source>
</evidence>
<dbReference type="AlphaFoldDB" id="A0A6S7HPX2"/>
<evidence type="ECO:0000256" key="5">
    <source>
        <dbReference type="ARBA" id="ARBA00023136"/>
    </source>
</evidence>
<dbReference type="Proteomes" id="UP001152795">
    <property type="component" value="Unassembled WGS sequence"/>
</dbReference>
<gene>
    <name evidence="6" type="ORF">PACLA_8A054444</name>
</gene>
<dbReference type="Pfam" id="PF07851">
    <property type="entry name" value="TMEM120A-B"/>
    <property type="match status" value="1"/>
</dbReference>
<comment type="caution">
    <text evidence="6">The sequence shown here is derived from an EMBL/GenBank/DDBJ whole genome shotgun (WGS) entry which is preliminary data.</text>
</comment>
<evidence type="ECO:0000256" key="2">
    <source>
        <dbReference type="ARBA" id="ARBA00009700"/>
    </source>
</evidence>
<dbReference type="OrthoDB" id="2015098at2759"/>
<sequence length="339" mass="39700">MTTAIKGLNSLEEWTSEWDALSGEIKTFKQTKVAEYNELMTQWQNAQANCLKAITLQKKKVEAFKSSLNRVSKTCNDDETIQGLYKQVEENEKQIQDMSKNLPVNIGLFLRCCLGDIDLSLYKRKLQYKNKYEKFKLIMTLISFFFSLLVLLVFNHRLTDALFHAVLLWYYSSLTLQEHILLVNGSRIKNWWILHHYMSILLSGFLLIWPDGMIYQMYRNQFFYFSIYLSFVQFLQYNYQQRVLYRLRALGASRTMDVTVDGLDTKRSKGLGFIVPFLCVGYFLQFYNAYVLYHLAQHPKCDLWQVPCCAFLFLILGGGNLVTLIYVIKQKAKAHLKSA</sequence>
<keyword evidence="4" id="KW-1133">Transmembrane helix</keyword>
<evidence type="ECO:0000256" key="4">
    <source>
        <dbReference type="ARBA" id="ARBA00022989"/>
    </source>
</evidence>
<evidence type="ECO:0000313" key="6">
    <source>
        <dbReference type="EMBL" id="CAB4007444.1"/>
    </source>
</evidence>
<keyword evidence="7" id="KW-1185">Reference proteome</keyword>
<dbReference type="EMBL" id="CACRXK020005800">
    <property type="protein sequence ID" value="CAB4007444.1"/>
    <property type="molecule type" value="Genomic_DNA"/>
</dbReference>
<name>A0A6S7HPX2_PARCT</name>
<comment type="similarity">
    <text evidence="2">Belongs to the TMEM120 family.</text>
</comment>
<proteinExistence type="inferred from homology"/>
<dbReference type="PANTHER" id="PTHR21433">
    <property type="entry name" value="TRANSMEMBRANE PROTEIN INDUCED BY TUMOR NECROSIS FACTOR ALPHA"/>
    <property type="match status" value="1"/>
</dbReference>
<comment type="subcellular location">
    <subcellularLocation>
        <location evidence="1">Membrane</location>
        <topology evidence="1">Multi-pass membrane protein</topology>
    </subcellularLocation>
</comment>
<evidence type="ECO:0000256" key="3">
    <source>
        <dbReference type="ARBA" id="ARBA00022692"/>
    </source>
</evidence>
<reference evidence="6" key="1">
    <citation type="submission" date="2020-04" db="EMBL/GenBank/DDBJ databases">
        <authorList>
            <person name="Alioto T."/>
            <person name="Alioto T."/>
            <person name="Gomez Garrido J."/>
        </authorList>
    </citation>
    <scope>NUCLEOTIDE SEQUENCE</scope>
    <source>
        <strain evidence="6">A484AB</strain>
    </source>
</reference>
<dbReference type="InterPro" id="IPR012926">
    <property type="entry name" value="TMEM120A/B"/>
</dbReference>
<organism evidence="6 7">
    <name type="scientific">Paramuricea clavata</name>
    <name type="common">Red gorgonian</name>
    <name type="synonym">Violescent sea-whip</name>
    <dbReference type="NCBI Taxonomy" id="317549"/>
    <lineage>
        <taxon>Eukaryota</taxon>
        <taxon>Metazoa</taxon>
        <taxon>Cnidaria</taxon>
        <taxon>Anthozoa</taxon>
        <taxon>Octocorallia</taxon>
        <taxon>Malacalcyonacea</taxon>
        <taxon>Plexauridae</taxon>
        <taxon>Paramuricea</taxon>
    </lineage>
</organism>
<protein>
    <submittedName>
        <fullName evidence="6">Transmembrane 120B</fullName>
    </submittedName>
</protein>
<dbReference type="GO" id="GO:0016020">
    <property type="term" value="C:membrane"/>
    <property type="evidence" value="ECO:0007669"/>
    <property type="project" value="UniProtKB-SubCell"/>
</dbReference>
<dbReference type="PANTHER" id="PTHR21433:SF0">
    <property type="entry name" value="TRANSMEMBRANE PROTEIN 120 HOMOLOG"/>
    <property type="match status" value="1"/>
</dbReference>
<keyword evidence="5" id="KW-0472">Membrane</keyword>
<evidence type="ECO:0000313" key="7">
    <source>
        <dbReference type="Proteomes" id="UP001152795"/>
    </source>
</evidence>
<accession>A0A6S7HPX2</accession>
<keyword evidence="3 6" id="KW-0812">Transmembrane</keyword>